<dbReference type="InterPro" id="IPR001245">
    <property type="entry name" value="Ser-Thr/Tyr_kinase_cat_dom"/>
</dbReference>
<feature type="transmembrane region" description="Helical" evidence="7">
    <location>
        <begin position="278"/>
        <end position="303"/>
    </location>
</feature>
<dbReference type="GO" id="GO:0005524">
    <property type="term" value="F:ATP binding"/>
    <property type="evidence" value="ECO:0007669"/>
    <property type="project" value="InterPro"/>
</dbReference>
<evidence type="ECO:0000256" key="1">
    <source>
        <dbReference type="ARBA" id="ARBA00004370"/>
    </source>
</evidence>
<dbReference type="SUPFAM" id="SSF56112">
    <property type="entry name" value="Protein kinase-like (PK-like)"/>
    <property type="match status" value="1"/>
</dbReference>
<evidence type="ECO:0000256" key="4">
    <source>
        <dbReference type="ARBA" id="ARBA00022737"/>
    </source>
</evidence>
<dbReference type="Gene3D" id="3.80.10.10">
    <property type="entry name" value="Ribonuclease Inhibitor"/>
    <property type="match status" value="2"/>
</dbReference>
<keyword evidence="4" id="KW-0677">Repeat</keyword>
<gene>
    <name evidence="9" type="ORF">SI7747_10013224</name>
</gene>
<name>A0A7I8JA29_SPIIN</name>
<dbReference type="Proteomes" id="UP001189122">
    <property type="component" value="Unassembled WGS sequence"/>
</dbReference>
<evidence type="ECO:0000313" key="9">
    <source>
        <dbReference type="EMBL" id="CAA2627571.1"/>
    </source>
</evidence>
<evidence type="ECO:0000256" key="5">
    <source>
        <dbReference type="ARBA" id="ARBA00022989"/>
    </source>
</evidence>
<evidence type="ECO:0000256" key="3">
    <source>
        <dbReference type="ARBA" id="ARBA00022692"/>
    </source>
</evidence>
<dbReference type="EMBL" id="CACRZD030000010">
    <property type="protein sequence ID" value="CAA6666831.1"/>
    <property type="molecule type" value="Genomic_DNA"/>
</dbReference>
<proteinExistence type="predicted"/>
<protein>
    <recommendedName>
        <fullName evidence="8">Protein kinase domain-containing protein</fullName>
    </recommendedName>
</protein>
<evidence type="ECO:0000256" key="6">
    <source>
        <dbReference type="ARBA" id="ARBA00023136"/>
    </source>
</evidence>
<dbReference type="AlphaFoldDB" id="A0A7I8JA29"/>
<evidence type="ECO:0000256" key="2">
    <source>
        <dbReference type="ARBA" id="ARBA00022614"/>
    </source>
</evidence>
<evidence type="ECO:0000313" key="10">
    <source>
        <dbReference type="Proteomes" id="UP001189122"/>
    </source>
</evidence>
<dbReference type="FunFam" id="3.80.10.10:FF:000379">
    <property type="entry name" value="Protein NSP-INTERACTING KINASE 2"/>
    <property type="match status" value="1"/>
</dbReference>
<dbReference type="InterPro" id="IPR032675">
    <property type="entry name" value="LRR_dom_sf"/>
</dbReference>
<dbReference type="InterPro" id="IPR013210">
    <property type="entry name" value="LRR_N_plant-typ"/>
</dbReference>
<dbReference type="Pfam" id="PF00560">
    <property type="entry name" value="LRR_1"/>
    <property type="match status" value="2"/>
</dbReference>
<dbReference type="Pfam" id="PF13855">
    <property type="entry name" value="LRR_8"/>
    <property type="match status" value="1"/>
</dbReference>
<keyword evidence="2" id="KW-0433">Leucine-rich repeat</keyword>
<keyword evidence="10" id="KW-1185">Reference proteome</keyword>
<dbReference type="InterPro" id="IPR011009">
    <property type="entry name" value="Kinase-like_dom_sf"/>
</dbReference>
<feature type="domain" description="Protein kinase" evidence="8">
    <location>
        <begin position="327"/>
        <end position="602"/>
    </location>
</feature>
<evidence type="ECO:0000256" key="7">
    <source>
        <dbReference type="SAM" id="Phobius"/>
    </source>
</evidence>
<dbReference type="Pfam" id="PF07714">
    <property type="entry name" value="PK_Tyr_Ser-Thr"/>
    <property type="match status" value="1"/>
</dbReference>
<dbReference type="GO" id="GO:0004672">
    <property type="term" value="F:protein kinase activity"/>
    <property type="evidence" value="ECO:0007669"/>
    <property type="project" value="InterPro"/>
</dbReference>
<accession>A0A7I8JA29</accession>
<comment type="subcellular location">
    <subcellularLocation>
        <location evidence="1">Membrane</location>
    </subcellularLocation>
</comment>
<dbReference type="SUPFAM" id="SSF52058">
    <property type="entry name" value="L domain-like"/>
    <property type="match status" value="1"/>
</dbReference>
<dbReference type="Pfam" id="PF08263">
    <property type="entry name" value="LRRNT_2"/>
    <property type="match status" value="1"/>
</dbReference>
<dbReference type="Gene3D" id="1.10.510.10">
    <property type="entry name" value="Transferase(Phosphotransferase) domain 1"/>
    <property type="match status" value="1"/>
</dbReference>
<keyword evidence="5 7" id="KW-1133">Transmembrane helix</keyword>
<sequence length="602" mass="63825">MELKDALDPEGRVLSSWTAEGEPCVGGSFEGVGCNELGKVANISLQGKGLVGYISPAVAGLRFLSGLFLHYNSLTGEIPPEISNLTELSDLYLNVNNLTGGIPPEIGNMASLQVLQLCYNQLTGSIPNQLGLLKNLSVLALQSNRLTGAIPASLGDLTHLSRLDLSSNQLFGSIPGKLAQVPHLLVLDVRSNTLSGNVPDELKKLGGGFQYENNSNLCGLGFQSLRACGSGDLTNLGRPEPYGPGSGGVISQKGIPQSANIKPRCDGTHCSLPTKSSAIPIIVGIVAAVAGGTASGLLAFTWYRRRKQKIGSSLEMLDGRYANGWDPLADGRSGGGFSEEVSQSFRFNLEEVESATQDGSVVAVKSISKTSCRSDEAEFLKGLKLLTSLQHENLGEGECFLLYDFVANGSLTQYLDLKSERGGATAAVSPLDWPKRVAIIKGIARGIDYLHTSKAGKPALVHQNISARKVLIDHHFKPLISGSGLHRLLADDVVFSSLKASAAMGYLAPEYTTTGRFTDKSDVYAFGVLLLQILSGKRKVNHLRLGADSGKLEDLIDENLEGNYSKQEAAKLAGIALFCTSEILEQRPTMAAVLQELGASGG</sequence>
<dbReference type="PANTHER" id="PTHR48007">
    <property type="entry name" value="LEUCINE-RICH REPEAT RECEPTOR-LIKE PROTEIN KINASE PXC1"/>
    <property type="match status" value="1"/>
</dbReference>
<organism evidence="9">
    <name type="scientific">Spirodela intermedia</name>
    <name type="common">Intermediate duckweed</name>
    <dbReference type="NCBI Taxonomy" id="51605"/>
    <lineage>
        <taxon>Eukaryota</taxon>
        <taxon>Viridiplantae</taxon>
        <taxon>Streptophyta</taxon>
        <taxon>Embryophyta</taxon>
        <taxon>Tracheophyta</taxon>
        <taxon>Spermatophyta</taxon>
        <taxon>Magnoliopsida</taxon>
        <taxon>Liliopsida</taxon>
        <taxon>Araceae</taxon>
        <taxon>Lemnoideae</taxon>
        <taxon>Spirodela</taxon>
    </lineage>
</organism>
<keyword evidence="6 7" id="KW-0472">Membrane</keyword>
<reference evidence="9 10" key="1">
    <citation type="submission" date="2019-12" db="EMBL/GenBank/DDBJ databases">
        <authorList>
            <person name="Scholz U."/>
            <person name="Mascher M."/>
            <person name="Fiebig A."/>
        </authorList>
    </citation>
    <scope>NUCLEOTIDE SEQUENCE</scope>
</reference>
<dbReference type="GO" id="GO:0016020">
    <property type="term" value="C:membrane"/>
    <property type="evidence" value="ECO:0007669"/>
    <property type="project" value="UniProtKB-SubCell"/>
</dbReference>
<dbReference type="InterPro" id="IPR000719">
    <property type="entry name" value="Prot_kinase_dom"/>
</dbReference>
<keyword evidence="3 7" id="KW-0812">Transmembrane</keyword>
<dbReference type="PROSITE" id="PS50011">
    <property type="entry name" value="PROTEIN_KINASE_DOM"/>
    <property type="match status" value="1"/>
</dbReference>
<evidence type="ECO:0000259" key="8">
    <source>
        <dbReference type="PROSITE" id="PS50011"/>
    </source>
</evidence>
<dbReference type="PANTHER" id="PTHR48007:SF65">
    <property type="entry name" value="OS01G0577600 PROTEIN"/>
    <property type="match status" value="1"/>
</dbReference>
<dbReference type="EMBL" id="LR743597">
    <property type="protein sequence ID" value="CAA2627571.1"/>
    <property type="molecule type" value="Genomic_DNA"/>
</dbReference>
<dbReference type="InterPro" id="IPR001611">
    <property type="entry name" value="Leu-rich_rpt"/>
</dbReference>
<dbReference type="InterPro" id="IPR046959">
    <property type="entry name" value="PRK1-6/SRF4-like"/>
</dbReference>